<evidence type="ECO:0000313" key="1">
    <source>
        <dbReference type="EMBL" id="GME85431.1"/>
    </source>
</evidence>
<name>A0ACB5TE71_AMBMO</name>
<proteinExistence type="predicted"/>
<dbReference type="EMBL" id="BSXS01006382">
    <property type="protein sequence ID" value="GME85431.1"/>
    <property type="molecule type" value="Genomic_DNA"/>
</dbReference>
<reference evidence="1" key="1">
    <citation type="submission" date="2023-04" db="EMBL/GenBank/DDBJ databases">
        <title>Ambrosiozyma monospora NBRC 10751.</title>
        <authorList>
            <person name="Ichikawa N."/>
            <person name="Sato H."/>
            <person name="Tonouchi N."/>
        </authorList>
    </citation>
    <scope>NUCLEOTIDE SEQUENCE</scope>
    <source>
        <strain evidence="1">NBRC 10751</strain>
    </source>
</reference>
<sequence length="380" mass="42181">MSDKLFNVIGGAQNYAWGKHGASSAVAQFAHNNDPSFPIDESKPYAELWMGTHPSVPTYKAVVSTTETGVVTKTKGETLRSIITAKPEENLGSKVIAKFGAKDEIPFLFKVLSIEKVLSIQAHPDKSLGAQLRKADPAHYPDANHKPEMAIAVTDFEAFCGFKPLKQIDHLLQTIPEFRELIGEQIVKEFHDEVQPEKKDDENNKKLLQKVFGKLMRTPEDQIASYAEKLVARTKSQPELFGDVLADLIQRLNVQFPNDIGLFCGCLMLNHCNLKKGEAIFLQARDPHAYISGDIMECMAASDNVIRAGFTPKFKDVEVLVNCLTYSYNDVEQQKLQAAKFSRGSGAANFALYDPPIDEFSVLQISFDGVSELLVMKAQL</sequence>
<protein>
    <submittedName>
        <fullName evidence="1">Unnamed protein product</fullName>
    </submittedName>
</protein>
<dbReference type="Proteomes" id="UP001165064">
    <property type="component" value="Unassembled WGS sequence"/>
</dbReference>
<gene>
    <name evidence="1" type="ORF">Amon02_000760700</name>
</gene>
<comment type="caution">
    <text evidence="1">The sequence shown here is derived from an EMBL/GenBank/DDBJ whole genome shotgun (WGS) entry which is preliminary data.</text>
</comment>
<evidence type="ECO:0000313" key="2">
    <source>
        <dbReference type="Proteomes" id="UP001165064"/>
    </source>
</evidence>
<keyword evidence="2" id="KW-1185">Reference proteome</keyword>
<accession>A0ACB5TE71</accession>
<organism evidence="1 2">
    <name type="scientific">Ambrosiozyma monospora</name>
    <name type="common">Yeast</name>
    <name type="synonym">Endomycopsis monosporus</name>
    <dbReference type="NCBI Taxonomy" id="43982"/>
    <lineage>
        <taxon>Eukaryota</taxon>
        <taxon>Fungi</taxon>
        <taxon>Dikarya</taxon>
        <taxon>Ascomycota</taxon>
        <taxon>Saccharomycotina</taxon>
        <taxon>Pichiomycetes</taxon>
        <taxon>Pichiales</taxon>
        <taxon>Pichiaceae</taxon>
        <taxon>Ambrosiozyma</taxon>
    </lineage>
</organism>